<evidence type="ECO:0000256" key="1">
    <source>
        <dbReference type="SAM" id="MobiDB-lite"/>
    </source>
</evidence>
<reference evidence="2 3" key="1">
    <citation type="submission" date="2019-03" db="EMBL/GenBank/DDBJ databases">
        <title>Freshwater and sediment microbial communities from various areas in North America, analyzing microbe dynamics in response to fracking.</title>
        <authorList>
            <person name="Lamendella R."/>
        </authorList>
    </citation>
    <scope>NUCLEOTIDE SEQUENCE [LARGE SCALE GENOMIC DNA]</scope>
    <source>
        <strain evidence="2 3">114D</strain>
    </source>
</reference>
<comment type="caution">
    <text evidence="2">The sequence shown here is derived from an EMBL/GenBank/DDBJ whole genome shotgun (WGS) entry which is preliminary data.</text>
</comment>
<proteinExistence type="predicted"/>
<gene>
    <name evidence="2" type="ORF">DET52_107299</name>
</gene>
<dbReference type="AlphaFoldDB" id="A0A4R6GV72"/>
<sequence>MQIDYTTPHIKKYSILCNLRNRFWKYAKMCCNLKHKIVRSKPPAGHQPFPILQPGEEEEADGTSARYHII</sequence>
<evidence type="ECO:0000313" key="2">
    <source>
        <dbReference type="EMBL" id="TDN99167.1"/>
    </source>
</evidence>
<dbReference type="Proteomes" id="UP000294848">
    <property type="component" value="Unassembled WGS sequence"/>
</dbReference>
<protein>
    <submittedName>
        <fullName evidence="2">Uncharacterized protein</fullName>
    </submittedName>
</protein>
<evidence type="ECO:0000313" key="3">
    <source>
        <dbReference type="Proteomes" id="UP000294848"/>
    </source>
</evidence>
<dbReference type="EMBL" id="SNWI01000007">
    <property type="protein sequence ID" value="TDN99167.1"/>
    <property type="molecule type" value="Genomic_DNA"/>
</dbReference>
<name>A0A4R6GV72_9BACT</name>
<accession>A0A4R6GV72</accession>
<organism evidence="2 3">
    <name type="scientific">Sunxiuqinia elliptica</name>
    <dbReference type="NCBI Taxonomy" id="655355"/>
    <lineage>
        <taxon>Bacteria</taxon>
        <taxon>Pseudomonadati</taxon>
        <taxon>Bacteroidota</taxon>
        <taxon>Bacteroidia</taxon>
        <taxon>Marinilabiliales</taxon>
        <taxon>Prolixibacteraceae</taxon>
        <taxon>Sunxiuqinia</taxon>
    </lineage>
</organism>
<feature type="region of interest" description="Disordered" evidence="1">
    <location>
        <begin position="43"/>
        <end position="70"/>
    </location>
</feature>